<dbReference type="InterPro" id="IPR000620">
    <property type="entry name" value="EamA_dom"/>
</dbReference>
<feature type="transmembrane region" description="Helical" evidence="2">
    <location>
        <begin position="299"/>
        <end position="317"/>
    </location>
</feature>
<feature type="transmembrane region" description="Helical" evidence="2">
    <location>
        <begin position="237"/>
        <end position="257"/>
    </location>
</feature>
<feature type="transmembrane region" description="Helical" evidence="2">
    <location>
        <begin position="210"/>
        <end position="228"/>
    </location>
</feature>
<dbReference type="Gene3D" id="1.10.3730.20">
    <property type="match status" value="1"/>
</dbReference>
<feature type="transmembrane region" description="Helical" evidence="2">
    <location>
        <begin position="269"/>
        <end position="287"/>
    </location>
</feature>
<sequence>MPRPVNDDAPRDAQYEMAVCQVTEMGSVFFQSLGFHRDSGWVVEYTGDLRELSMQTESEGETERETKESRVEKEKPPRAATSSSNKEVLAESNAKGDGEAETRGGKKRIFLGVFWGVLGALGYTFFVLASKALAQREVSWTQAAASRGLFGVLLSFPMLPGRRVLMSREEAKNVPLRHANFWLVAYCFLAAVSLTSSIVAVQLIDAATASAIFSGGPFLAGIMGRVWFGDRFTWSDVVWTVVSVLGSVMAVLSEFISAKPRDTSVGERAAGVVLAVFVAFVAAALFAMARLYREGASPWLWTFWSNLFACIVAFVSVPVDVVMMGDVAPWGDEGVDWVSTVLLGVVGLSSLMALVSYALCSRYLPGGQASLLATMDLPLIAVGQVVWLGLMLDWYAVAGLVLILVAALAPPLTDLLKKQRARKGAEGKLAACDSDVSLEEGGTPRTRRNDETGGPGSPGLERNFSSSSSCSSSSSVC</sequence>
<feature type="compositionally biased region" description="Basic and acidic residues" evidence="1">
    <location>
        <begin position="61"/>
        <end position="77"/>
    </location>
</feature>
<feature type="transmembrane region" description="Helical" evidence="2">
    <location>
        <begin position="109"/>
        <end position="128"/>
    </location>
</feature>
<feature type="transmembrane region" description="Helical" evidence="2">
    <location>
        <begin position="394"/>
        <end position="413"/>
    </location>
</feature>
<keyword evidence="2" id="KW-0472">Membrane</keyword>
<name>A0A0G4FL73_9ALVE</name>
<proteinExistence type="predicted"/>
<feature type="domain" description="EamA" evidence="3">
    <location>
        <begin position="111"/>
        <end position="251"/>
    </location>
</feature>
<evidence type="ECO:0000256" key="2">
    <source>
        <dbReference type="SAM" id="Phobius"/>
    </source>
</evidence>
<feature type="region of interest" description="Disordered" evidence="1">
    <location>
        <begin position="53"/>
        <end position="102"/>
    </location>
</feature>
<feature type="domain" description="EamA" evidence="3">
    <location>
        <begin position="270"/>
        <end position="408"/>
    </location>
</feature>
<dbReference type="PANTHER" id="PTHR22911">
    <property type="entry name" value="ACYL-MALONYL CONDENSING ENZYME-RELATED"/>
    <property type="match status" value="1"/>
</dbReference>
<gene>
    <name evidence="4" type="ORF">Cvel_17593</name>
</gene>
<dbReference type="InterPro" id="IPR037185">
    <property type="entry name" value="EmrE-like"/>
</dbReference>
<reference evidence="4" key="1">
    <citation type="submission" date="2014-11" db="EMBL/GenBank/DDBJ databases">
        <authorList>
            <person name="Otto D Thomas"/>
            <person name="Naeem Raeece"/>
        </authorList>
    </citation>
    <scope>NUCLEOTIDE SEQUENCE</scope>
</reference>
<feature type="transmembrane region" description="Helical" evidence="2">
    <location>
        <begin position="371"/>
        <end position="388"/>
    </location>
</feature>
<dbReference type="EMBL" id="CDMZ01000458">
    <property type="protein sequence ID" value="CEM14736.1"/>
    <property type="molecule type" value="Genomic_DNA"/>
</dbReference>
<dbReference type="VEuPathDB" id="CryptoDB:Cvel_17593"/>
<organism evidence="4">
    <name type="scientific">Chromera velia CCMP2878</name>
    <dbReference type="NCBI Taxonomy" id="1169474"/>
    <lineage>
        <taxon>Eukaryota</taxon>
        <taxon>Sar</taxon>
        <taxon>Alveolata</taxon>
        <taxon>Colpodellida</taxon>
        <taxon>Chromeraceae</taxon>
        <taxon>Chromera</taxon>
    </lineage>
</organism>
<keyword evidence="2" id="KW-1133">Transmembrane helix</keyword>
<accession>A0A0G4FL73</accession>
<feature type="region of interest" description="Disordered" evidence="1">
    <location>
        <begin position="434"/>
        <end position="477"/>
    </location>
</feature>
<evidence type="ECO:0000259" key="3">
    <source>
        <dbReference type="Pfam" id="PF00892"/>
    </source>
</evidence>
<feature type="transmembrane region" description="Helical" evidence="2">
    <location>
        <begin position="180"/>
        <end position="204"/>
    </location>
</feature>
<dbReference type="Pfam" id="PF00892">
    <property type="entry name" value="EamA"/>
    <property type="match status" value="2"/>
</dbReference>
<dbReference type="GO" id="GO:0016020">
    <property type="term" value="C:membrane"/>
    <property type="evidence" value="ECO:0007669"/>
    <property type="project" value="InterPro"/>
</dbReference>
<dbReference type="AlphaFoldDB" id="A0A0G4FL73"/>
<feature type="compositionally biased region" description="Low complexity" evidence="1">
    <location>
        <begin position="465"/>
        <end position="477"/>
    </location>
</feature>
<evidence type="ECO:0000313" key="4">
    <source>
        <dbReference type="EMBL" id="CEM14736.1"/>
    </source>
</evidence>
<keyword evidence="2" id="KW-0812">Transmembrane</keyword>
<evidence type="ECO:0000256" key="1">
    <source>
        <dbReference type="SAM" id="MobiDB-lite"/>
    </source>
</evidence>
<feature type="transmembrane region" description="Helical" evidence="2">
    <location>
        <begin position="140"/>
        <end position="159"/>
    </location>
</feature>
<dbReference type="SUPFAM" id="SSF103481">
    <property type="entry name" value="Multidrug resistance efflux transporter EmrE"/>
    <property type="match status" value="1"/>
</dbReference>
<feature type="transmembrane region" description="Helical" evidence="2">
    <location>
        <begin position="337"/>
        <end position="359"/>
    </location>
</feature>
<protein>
    <recommendedName>
        <fullName evidence="3">EamA domain-containing protein</fullName>
    </recommendedName>
</protein>